<name>A0A7I8KXV6_SPIIN</name>
<organism evidence="2 3">
    <name type="scientific">Spirodela intermedia</name>
    <name type="common">Intermediate duckweed</name>
    <dbReference type="NCBI Taxonomy" id="51605"/>
    <lineage>
        <taxon>Eukaryota</taxon>
        <taxon>Viridiplantae</taxon>
        <taxon>Streptophyta</taxon>
        <taxon>Embryophyta</taxon>
        <taxon>Tracheophyta</taxon>
        <taxon>Spermatophyta</taxon>
        <taxon>Magnoliopsida</taxon>
        <taxon>Liliopsida</taxon>
        <taxon>Araceae</taxon>
        <taxon>Lemnoideae</taxon>
        <taxon>Spirodela</taxon>
    </lineage>
</organism>
<dbReference type="Pfam" id="PF07727">
    <property type="entry name" value="RVT_2"/>
    <property type="match status" value="1"/>
</dbReference>
<evidence type="ECO:0000259" key="1">
    <source>
        <dbReference type="Pfam" id="PF07727"/>
    </source>
</evidence>
<dbReference type="InterPro" id="IPR013103">
    <property type="entry name" value="RVT_2"/>
</dbReference>
<dbReference type="Proteomes" id="UP000663760">
    <property type="component" value="Chromosome 9"/>
</dbReference>
<dbReference type="OrthoDB" id="1407679at2759"/>
<dbReference type="AlphaFoldDB" id="A0A7I8KXV6"/>
<protein>
    <recommendedName>
        <fullName evidence="1">Reverse transcriptase Ty1/copia-type domain-containing protein</fullName>
    </recommendedName>
</protein>
<feature type="domain" description="Reverse transcriptase Ty1/copia-type" evidence="1">
    <location>
        <begin position="10"/>
        <end position="64"/>
    </location>
</feature>
<evidence type="ECO:0000313" key="2">
    <source>
        <dbReference type="EMBL" id="CAA7401825.1"/>
    </source>
</evidence>
<sequence length="103" mass="11845">MSQRFITSTQDFHIIVGGYVDDLLIIGNSGERIEEFKKEMKKLFDMTDLGLLSSYLGIQVAQVRAAKCVLRYIKGTLDFRLRYTKSEQFLLTSNSDYVGDYDD</sequence>
<proteinExistence type="predicted"/>
<evidence type="ECO:0000313" key="3">
    <source>
        <dbReference type="Proteomes" id="UP000663760"/>
    </source>
</evidence>
<accession>A0A7I8KXV6</accession>
<reference evidence="2" key="1">
    <citation type="submission" date="2020-02" db="EMBL/GenBank/DDBJ databases">
        <authorList>
            <person name="Scholz U."/>
            <person name="Mascher M."/>
            <person name="Fiebig A."/>
        </authorList>
    </citation>
    <scope>NUCLEOTIDE SEQUENCE</scope>
</reference>
<gene>
    <name evidence="2" type="ORF">SI8410_09012503</name>
</gene>
<keyword evidence="3" id="KW-1185">Reference proteome</keyword>
<dbReference type="EMBL" id="LR746272">
    <property type="protein sequence ID" value="CAA7401825.1"/>
    <property type="molecule type" value="Genomic_DNA"/>
</dbReference>